<reference evidence="2" key="1">
    <citation type="submission" date="2014-03" db="EMBL/GenBank/DDBJ databases">
        <title>The Genome Sequence of Puccinia striiformis f. sp. tritici PST-78.</title>
        <authorList>
            <consortium name="The Broad Institute Genome Sequencing Platform"/>
            <person name="Cuomo C."/>
            <person name="Hulbert S."/>
            <person name="Chen X."/>
            <person name="Walker B."/>
            <person name="Young S.K."/>
            <person name="Zeng Q."/>
            <person name="Gargeya S."/>
            <person name="Fitzgerald M."/>
            <person name="Haas B."/>
            <person name="Abouelleil A."/>
            <person name="Alvarado L."/>
            <person name="Arachchi H.M."/>
            <person name="Berlin A.M."/>
            <person name="Chapman S.B."/>
            <person name="Goldberg J."/>
            <person name="Griggs A."/>
            <person name="Gujja S."/>
            <person name="Hansen M."/>
            <person name="Howarth C."/>
            <person name="Imamovic A."/>
            <person name="Larimer J."/>
            <person name="McCowan C."/>
            <person name="Montmayeur A."/>
            <person name="Murphy C."/>
            <person name="Neiman D."/>
            <person name="Pearson M."/>
            <person name="Priest M."/>
            <person name="Roberts A."/>
            <person name="Saif S."/>
            <person name="Shea T."/>
            <person name="Sisk P."/>
            <person name="Sykes S."/>
            <person name="Wortman J."/>
            <person name="Nusbaum C."/>
            <person name="Birren B."/>
        </authorList>
    </citation>
    <scope>NUCLEOTIDE SEQUENCE [LARGE SCALE GENOMIC DNA]</scope>
    <source>
        <strain evidence="2">race PST-78</strain>
    </source>
</reference>
<organism evidence="1 2">
    <name type="scientific">Puccinia striiformis f. sp. tritici PST-78</name>
    <dbReference type="NCBI Taxonomy" id="1165861"/>
    <lineage>
        <taxon>Eukaryota</taxon>
        <taxon>Fungi</taxon>
        <taxon>Dikarya</taxon>
        <taxon>Basidiomycota</taxon>
        <taxon>Pucciniomycotina</taxon>
        <taxon>Pucciniomycetes</taxon>
        <taxon>Pucciniales</taxon>
        <taxon>Pucciniaceae</taxon>
        <taxon>Puccinia</taxon>
    </lineage>
</organism>
<comment type="caution">
    <text evidence="1">The sequence shown here is derived from an EMBL/GenBank/DDBJ whole genome shotgun (WGS) entry which is preliminary data.</text>
</comment>
<gene>
    <name evidence="1" type="ORF">PSTG_18600</name>
</gene>
<feature type="non-terminal residue" evidence="1">
    <location>
        <position position="81"/>
    </location>
</feature>
<sequence length="81" mass="8856">DSVRSMGSNVRSLHNTNQLDSKKISLLIQDSIVPSTLLAVLPKTMVVETLYKTNGAPGHLSKLDCWLKNLVVLSLLLLRAS</sequence>
<evidence type="ECO:0000313" key="1">
    <source>
        <dbReference type="EMBL" id="KNE88006.1"/>
    </source>
</evidence>
<dbReference type="AlphaFoldDB" id="A0A0L0UM01"/>
<accession>A0A0L0UM01</accession>
<keyword evidence="2" id="KW-1185">Reference proteome</keyword>
<proteinExistence type="predicted"/>
<evidence type="ECO:0000313" key="2">
    <source>
        <dbReference type="Proteomes" id="UP000054564"/>
    </source>
</evidence>
<dbReference type="Proteomes" id="UP000054564">
    <property type="component" value="Unassembled WGS sequence"/>
</dbReference>
<feature type="non-terminal residue" evidence="1">
    <location>
        <position position="1"/>
    </location>
</feature>
<name>A0A0L0UM01_9BASI</name>
<protein>
    <submittedName>
        <fullName evidence="1">Uncharacterized protein</fullName>
    </submittedName>
</protein>
<dbReference type="EMBL" id="AJIL01003430">
    <property type="protein sequence ID" value="KNE88006.1"/>
    <property type="molecule type" value="Genomic_DNA"/>
</dbReference>